<dbReference type="AlphaFoldDB" id="E1YBG1"/>
<evidence type="ECO:0000256" key="1">
    <source>
        <dbReference type="SAM" id="Phobius"/>
    </source>
</evidence>
<proteinExistence type="predicted"/>
<name>E1YBG1_9BACT</name>
<dbReference type="EMBL" id="FR695868">
    <property type="protein sequence ID" value="CBX27905.1"/>
    <property type="molecule type" value="Genomic_DNA"/>
</dbReference>
<reference evidence="2" key="1">
    <citation type="journal article" date="2011" name="Environ. Microbiol.">
        <title>Genomic insights into the metabolic potential of the polycyclic aromatic hydrocarbon degrading sulfate-reducing Deltaproteobacterium N47.</title>
        <authorList>
            <person name="Bergmann F."/>
            <person name="Selesi D."/>
            <person name="Weinmaier T."/>
            <person name="Tischler P."/>
            <person name="Rattei T."/>
            <person name="Meckenstock R.U."/>
        </authorList>
    </citation>
    <scope>NUCLEOTIDE SEQUENCE</scope>
</reference>
<feature type="transmembrane region" description="Helical" evidence="1">
    <location>
        <begin position="72"/>
        <end position="91"/>
    </location>
</feature>
<accession>E1YBG1</accession>
<organism evidence="2">
    <name type="scientific">uncultured Desulfobacterium sp</name>
    <dbReference type="NCBI Taxonomy" id="201089"/>
    <lineage>
        <taxon>Bacteria</taxon>
        <taxon>Pseudomonadati</taxon>
        <taxon>Thermodesulfobacteriota</taxon>
        <taxon>Desulfobacteria</taxon>
        <taxon>Desulfobacterales</taxon>
        <taxon>Desulfobacteriaceae</taxon>
        <taxon>Desulfobacterium</taxon>
        <taxon>environmental samples</taxon>
    </lineage>
</organism>
<evidence type="ECO:0000313" key="2">
    <source>
        <dbReference type="EMBL" id="CBX27905.1"/>
    </source>
</evidence>
<evidence type="ECO:0008006" key="3">
    <source>
        <dbReference type="Google" id="ProtNLM"/>
    </source>
</evidence>
<keyword evidence="1" id="KW-0812">Transmembrane</keyword>
<protein>
    <recommendedName>
        <fullName evidence="3">Vitamin K epoxide reductase domain-containing protein</fullName>
    </recommendedName>
</protein>
<feature type="transmembrane region" description="Helical" evidence="1">
    <location>
        <begin position="97"/>
        <end position="113"/>
    </location>
</feature>
<sequence>MLFFSVAGFIYCLINFLWPDSLLCSSQGCKIYAKFTFLRLSYYHYGAGYFIFLSSFYLYGYRKNSFKFFDRLLVFGIVINCGLLIWQALFMPCPSCITVAALLGFIFFIHFHNKQMPLKPVWTFCFLLALFSIFKTGILNPKPIYGSSDAPVKLFISPGCSACLEMLGDIQQNTYLLSKTAIFPVAKNNSDVIKLLKFRKMIENGTELKDAVDRLNDFSGSDDSLFIRTISWINKAYLVRNGYSQVPVLMTTISNVLGEEKTDTWDIFKKSPSKGCGFEEKECE</sequence>
<feature type="transmembrane region" description="Helical" evidence="1">
    <location>
        <begin position="120"/>
        <end position="139"/>
    </location>
</feature>
<gene>
    <name evidence="2" type="ORF">N47_G32290</name>
</gene>
<keyword evidence="1" id="KW-1133">Transmembrane helix</keyword>
<keyword evidence="1" id="KW-0472">Membrane</keyword>
<feature type="transmembrane region" description="Helical" evidence="1">
    <location>
        <begin position="42"/>
        <end position="60"/>
    </location>
</feature>